<evidence type="ECO:0000313" key="2">
    <source>
        <dbReference type="EMBL" id="KAH7303141.1"/>
    </source>
</evidence>
<comment type="caution">
    <text evidence="2">The sequence shown here is derived from an EMBL/GenBank/DDBJ whole genome shotgun (WGS) entry which is preliminary data.</text>
</comment>
<organism evidence="2 3">
    <name type="scientific">Stachybotrys elegans</name>
    <dbReference type="NCBI Taxonomy" id="80388"/>
    <lineage>
        <taxon>Eukaryota</taxon>
        <taxon>Fungi</taxon>
        <taxon>Dikarya</taxon>
        <taxon>Ascomycota</taxon>
        <taxon>Pezizomycotina</taxon>
        <taxon>Sordariomycetes</taxon>
        <taxon>Hypocreomycetidae</taxon>
        <taxon>Hypocreales</taxon>
        <taxon>Stachybotryaceae</taxon>
        <taxon>Stachybotrys</taxon>
    </lineage>
</organism>
<protein>
    <submittedName>
        <fullName evidence="2">Gti1/Pac2 family-domain-containing protein</fullName>
    </submittedName>
</protein>
<sequence>MNDVEAHPTYIGYIGSVEDANLLLDACIQGSLRQLSRRLRADEQEDLIKSGSTFVYNEALSNIKRWTDGRSWSPRYNLDGFRIYHELQNKTTSIPTEEGLVRKMINLSRAGASYWVVCYFTQHDACSGFLPVPSLQGHLEVPFTRTTNTQLRSLWKMLFGCMTHATTPPTASHVIPSLHGNFSLSIWRIL</sequence>
<dbReference type="InterPro" id="IPR018608">
    <property type="entry name" value="Gti1/Pac2"/>
</dbReference>
<reference evidence="2" key="1">
    <citation type="journal article" date="2021" name="Nat. Commun.">
        <title>Genetic determinants of endophytism in the Arabidopsis root mycobiome.</title>
        <authorList>
            <person name="Mesny F."/>
            <person name="Miyauchi S."/>
            <person name="Thiergart T."/>
            <person name="Pickel B."/>
            <person name="Atanasova L."/>
            <person name="Karlsson M."/>
            <person name="Huettel B."/>
            <person name="Barry K.W."/>
            <person name="Haridas S."/>
            <person name="Chen C."/>
            <person name="Bauer D."/>
            <person name="Andreopoulos W."/>
            <person name="Pangilinan J."/>
            <person name="LaButti K."/>
            <person name="Riley R."/>
            <person name="Lipzen A."/>
            <person name="Clum A."/>
            <person name="Drula E."/>
            <person name="Henrissat B."/>
            <person name="Kohler A."/>
            <person name="Grigoriev I.V."/>
            <person name="Martin F.M."/>
            <person name="Hacquard S."/>
        </authorList>
    </citation>
    <scope>NUCLEOTIDE SEQUENCE</scope>
    <source>
        <strain evidence="2">MPI-CAGE-CH-0235</strain>
    </source>
</reference>
<dbReference type="Pfam" id="PF09729">
    <property type="entry name" value="Gti1_Pac2"/>
    <property type="match status" value="1"/>
</dbReference>
<keyword evidence="3" id="KW-1185">Reference proteome</keyword>
<dbReference type="GO" id="GO:0003677">
    <property type="term" value="F:DNA binding"/>
    <property type="evidence" value="ECO:0007669"/>
    <property type="project" value="TreeGrafter"/>
</dbReference>
<dbReference type="PANTHER" id="PTHR28027:SF2">
    <property type="entry name" value="TRANSCRIPTIONAL REGULATOR MIT1"/>
    <property type="match status" value="1"/>
</dbReference>
<dbReference type="AlphaFoldDB" id="A0A8K0SAF2"/>
<dbReference type="Proteomes" id="UP000813444">
    <property type="component" value="Unassembled WGS sequence"/>
</dbReference>
<gene>
    <name evidence="2" type="ORF">B0I35DRAFT_365500</name>
</gene>
<dbReference type="PANTHER" id="PTHR28027">
    <property type="entry name" value="TRANSCRIPTIONAL REGULATOR MIT1"/>
    <property type="match status" value="1"/>
</dbReference>
<comment type="similarity">
    <text evidence="1">Belongs to the MIT1/WOR1 family.</text>
</comment>
<dbReference type="OrthoDB" id="5319641at2759"/>
<accession>A0A8K0SAF2</accession>
<dbReference type="EMBL" id="JAGPNK010000039">
    <property type="protein sequence ID" value="KAH7303141.1"/>
    <property type="molecule type" value="Genomic_DNA"/>
</dbReference>
<evidence type="ECO:0000313" key="3">
    <source>
        <dbReference type="Proteomes" id="UP000813444"/>
    </source>
</evidence>
<proteinExistence type="inferred from homology"/>
<name>A0A8K0SAF2_9HYPO</name>
<evidence type="ECO:0000256" key="1">
    <source>
        <dbReference type="ARBA" id="ARBA00008359"/>
    </source>
</evidence>